<dbReference type="InterPro" id="IPR015217">
    <property type="entry name" value="Invasin_dom_3"/>
</dbReference>
<dbReference type="SUPFAM" id="SSF49373">
    <property type="entry name" value="Invasin/intimin cell-adhesion fragments"/>
    <property type="match status" value="17"/>
</dbReference>
<dbReference type="Pfam" id="PF02369">
    <property type="entry name" value="Big_1"/>
    <property type="match status" value="2"/>
</dbReference>
<feature type="domain" description="Big-1" evidence="4">
    <location>
        <begin position="2154"/>
        <end position="2245"/>
    </location>
</feature>
<feature type="region of interest" description="Disordered" evidence="3">
    <location>
        <begin position="3147"/>
        <end position="3166"/>
    </location>
</feature>
<dbReference type="SUPFAM" id="SSF81296">
    <property type="entry name" value="E set domains"/>
    <property type="match status" value="10"/>
</dbReference>
<feature type="domain" description="Big-1" evidence="4">
    <location>
        <begin position="2551"/>
        <end position="2648"/>
    </location>
</feature>
<feature type="compositionally biased region" description="Low complexity" evidence="3">
    <location>
        <begin position="944"/>
        <end position="956"/>
    </location>
</feature>
<feature type="compositionally biased region" description="Basic and acidic residues" evidence="3">
    <location>
        <begin position="158"/>
        <end position="170"/>
    </location>
</feature>
<feature type="domain" description="Big-1" evidence="4">
    <location>
        <begin position="2951"/>
        <end position="3050"/>
    </location>
</feature>
<feature type="compositionally biased region" description="Polar residues" evidence="3">
    <location>
        <begin position="126"/>
        <end position="148"/>
    </location>
</feature>
<dbReference type="PROSITE" id="PS50194">
    <property type="entry name" value="FILAMIN_REPEAT"/>
    <property type="match status" value="10"/>
</dbReference>
<dbReference type="InterPro" id="IPR003344">
    <property type="entry name" value="Big_1_dom"/>
</dbReference>
<dbReference type="InterPro" id="IPR014756">
    <property type="entry name" value="Ig_E-set"/>
</dbReference>
<name>A0A316TVJ3_9BACT</name>
<keyword evidence="6" id="KW-1185">Reference proteome</keyword>
<protein>
    <recommendedName>
        <fullName evidence="4">Big-1 domain-containing protein</fullName>
    </recommendedName>
</protein>
<comment type="caution">
    <text evidence="5">The sequence shown here is derived from an EMBL/GenBank/DDBJ whole genome shotgun (WGS) entry which is preliminary data.</text>
</comment>
<dbReference type="GO" id="GO:0030036">
    <property type="term" value="P:actin cytoskeleton organization"/>
    <property type="evidence" value="ECO:0007669"/>
    <property type="project" value="InterPro"/>
</dbReference>
<gene>
    <name evidence="5" type="ORF">DDZ15_02185</name>
</gene>
<feature type="domain" description="Big-1" evidence="4">
    <location>
        <begin position="2850"/>
        <end position="2949"/>
    </location>
</feature>
<feature type="region of interest" description="Disordered" evidence="3">
    <location>
        <begin position="126"/>
        <end position="193"/>
    </location>
</feature>
<dbReference type="Gene3D" id="2.60.40.1120">
    <property type="entry name" value="Carboxypeptidase-like, regulatory domain"/>
    <property type="match status" value="2"/>
</dbReference>
<evidence type="ECO:0000259" key="4">
    <source>
        <dbReference type="PROSITE" id="PS51127"/>
    </source>
</evidence>
<dbReference type="GO" id="GO:0051015">
    <property type="term" value="F:actin filament binding"/>
    <property type="evidence" value="ECO:0007669"/>
    <property type="project" value="InterPro"/>
</dbReference>
<dbReference type="Gene3D" id="2.60.40.10">
    <property type="entry name" value="Immunoglobulins"/>
    <property type="match status" value="25"/>
</dbReference>
<evidence type="ECO:0000256" key="1">
    <source>
        <dbReference type="ARBA" id="ARBA00010116"/>
    </source>
</evidence>
<dbReference type="PROSITE" id="PS51127">
    <property type="entry name" value="BIG1"/>
    <property type="match status" value="10"/>
</dbReference>
<dbReference type="PANTHER" id="PTHR38537">
    <property type="entry name" value="JITTERBUG, ISOFORM N"/>
    <property type="match status" value="1"/>
</dbReference>
<evidence type="ECO:0000313" key="5">
    <source>
        <dbReference type="EMBL" id="PWN07841.1"/>
    </source>
</evidence>
<dbReference type="InterPro" id="IPR044060">
    <property type="entry name" value="Bacterial_rp_domain"/>
</dbReference>
<dbReference type="PANTHER" id="PTHR38537:SF8">
    <property type="entry name" value="FILAMIN-A"/>
    <property type="match status" value="1"/>
</dbReference>
<feature type="domain" description="Big-1" evidence="4">
    <location>
        <begin position="4677"/>
        <end position="4770"/>
    </location>
</feature>
<dbReference type="EMBL" id="QGGB01000002">
    <property type="protein sequence ID" value="PWN07841.1"/>
    <property type="molecule type" value="Genomic_DNA"/>
</dbReference>
<dbReference type="Pfam" id="PF00630">
    <property type="entry name" value="Filamin"/>
    <property type="match status" value="10"/>
</dbReference>
<evidence type="ECO:0000313" key="6">
    <source>
        <dbReference type="Proteomes" id="UP000245533"/>
    </source>
</evidence>
<dbReference type="SMART" id="SM00557">
    <property type="entry name" value="IG_FLMN"/>
    <property type="match status" value="10"/>
</dbReference>
<evidence type="ECO:0000256" key="3">
    <source>
        <dbReference type="SAM" id="MobiDB-lite"/>
    </source>
</evidence>
<dbReference type="InterPro" id="IPR013783">
    <property type="entry name" value="Ig-like_fold"/>
</dbReference>
<sequence>MRRLLYGIAIVIAVFTFSCDTSTTPFDDSLPENYTLTTNVSPENSGTVTPSGGEFVDGSRIILRAEPSDGFLFEEWQGDFTGTQNPAELFIRRNLSITALFAELQGQLNITIVGEGEVIQDVVSTETTGSQQLSAPPDTAGQNGTSGDNAPPESVQDTGERDITGNREDLEGASVSGPGRLSPPSPGTVQTSGNRVVQEFTGTMMEQVVATYRLTAQPETGWEFNRWEGDLTGSENPVDVVADTDKNITAVFVQEQSEEFDLTLSVSGQGIVSADPDLVSYPDGTEVSLTATPDTGWRFGRWSGDLNTTDNPATLIMDSNKAVTAEFEEEGSPQFTITTQPGETVAGTAVAPAPAVTLIDGFGDPVQGENITATLNQNDFTPGSTLQSVTDQNGIAAFENLTIETASEGYQITFTADDTALPQLTSSAFTVTAAAGNPANSSATVPDGAAGESTAIDITVSDAFGNPVEGAASLIALEVISGNTGASFTSVTDQGNGLYTSSYTPVSAGTDDISITLNGTEIAGSPFTSTVITSSVSSVNSSVSADPTELVVGGSSTVTVSLRDSQNNPVSGIENNIQVSGLGNASAGAISETANAGEYTFTVTSTVAETITLSVRADAVTLSQNPQITFLAGNANEITIASGNNQTGTVTQELAAPFVAAVSDEFGNPVSGRTVSFAISQSPPGALGQSLSAESVVTGPDGLASTILTLGSTPGSYEVTASAGLTSDVVFTAQAELGVPSSLTLLQEPGAATAGETLAPAPQVEVRDAGGNLLEGVTITVAEQGGYSFDSGTLSAASDVSGIVQFNDLVIETAGTYSLIFSEDSGSAPDVTSGSFDITAAAADAASSSATVPASGVAGSETVITVELFDAFGNPAGGEAANIGIDITGANSASPAASETANTGEYTTSYTPTASGTDNIDITLSGAALPGSPFTSDVTTSDISPSNSAVSANPASVTVGSSSTVTVELRDGSGNLIGGLSAGDFTVSVSGDASAGSLSETTPGVYEFNVNNTTAEQVSVSVSANGVSLDDTPVITFNAGAPTQITITSQPQQSVAGQPVEGTPSILLRDTFNNPVPGIEVTLSEQSGHSSISGTLVIQTNTAGTAAFSDAVITETGTYNLVFTSAAGLVATSNAFDVIAAPADPASTIANVPNGAAGDITSITITVEDAFGNRVEGVAADLAVSVSGANAGAAVTAIIESGNGIYTTGYTPASTGDDQIAITLGGAAISGSPYTSTVITSDAENVAITQQPLQTTAGAPIGGPPSVLVTDSFDNPVQGVEVTVSVQTGEFSSGTVSQSTNSSGVAIFDDLVIDDAGSYTLEFNAIGATDNAVSQPFDVVPSAPAAMNLVSGNNQTGTVTETLTDPFTVRVSDGFGNPVESVSVDFAVNSEPSGAAGTSLSATTVQTNAAGEASTLLTLGSVAGSYSVIASATGLTSVQFNATAAAGAADRFEFGTISSPQTAGQPFGITIQAFDAQNNAASGYNGTAALSTTAGTITPASAGFTGGQAVLNAEVTQAGSAQTISAQDGTITGTSNTFDVETGGIDAGNSSVTANPISLQAGGSSVLTIVLQDAIGNPVSGLQNSAFTIGLTGSALAGTVTETATAGTYETTITNETAETVSVAVTVSGVPLTDSPSVTFTAAAASVIELVSGNNQTGEISTQLANPLTVRVSDAFNNPVSGYAVNYAIDQTPAGAAGQSLSSSSVLTGSTGEASVLFTLGDKAGTYTVDADGGAIGSVTFSAAAEIGSATDLVITQQPVNTTAGNIITPAPEVRVDDAGGNPVQGIGVTVSLQGGSFSSGTLSGVTDAGGTVLFDDLIIQSAGTYTLLFNADAAGVADETSSSFTINADTPVASNTTATVPDGTAGNPTNISITVLDQFNNPVIGQAGNLSVSVSGSNSASPAVTESGTPGVYTTSYTPTVAGTDNIAITLSGSPVSGSPFTSQVTTSDISASNSTVTPNPSTLQVGSSSTVTVLVRDGSNNLIGGLTNTDFSINVTGAATAGSVSETTTGTYQFTVQNQTAQAVTVTVTASGVTLNDTPQITFEAGDVSITGIQTQPGESVAGQSIAGPPLVRLIDEFGNRVPGVDITVSEQSGQTFAAGTLTRASNASGEASFTDLVINEAGSYNLVFTASGQIGTSAAFNVIPAAASPAQTTASVPGGSAGDPTTITITAEDTFGNRVTGIAGSLSVSVSGANAGATVAPITESGNGIYTTSYTPVSTGDDQLSITLGGSAISGSPYTSTVITSNAENVAITQQPLQTTAGAAISGPPSVTVTDDLGNPVQNVEVNVTETSGQAFASGTVQQFTNSSGVAQFSDLVVNPAGSYSLTFNAVGVTDNAVSDLFDVVAATASASTILSGNNQSGTVATQLAVPLSVEVTDAFGNPVGGQNVAFSFNTVPAGASGQALSVTDAVTDASGSVSTLLTLGDLSGVYTVDADAGGAGIQTFTATAEAGAANSFEFSTIATPQTAGSPFSVTITAQDAFTNTASGYTGTATLTTTAGTVAPNTTPAFSDGQITLDLSVSEAGTDQTITATDGAISGVSNAFDVQTGGVSADQSTVTANPVTLQAGTPSTVTIELRDGSNNPIGGVTDFTIAASGDATAGTVSETGTAGTYTFTVNNNTAETVTVTVTADGVLLLDQPDITFTAADPDLMLITTEPGASTAGEAIAGPPAVRITDALGNPVPGAGVTVTVQGGTPFVAGSVSSVNTNADGFAIFDNIAISTAGSYNLVFASAGVTNRTSNAFNVNAAPADAASTTATVPAGTAGQSTAITVNVEDAFGNPVTGEAANLAATISGGPNAGATVSAFSDDGAGTYSASYTPTASGTDEVSITLGSSVISGSPYSTDVSTAAADPANTTAVVPDGTAGNPTTITITVLDAFNNPVSGEAGNLSVEVTGDNSATPTVSETGTAGEYTASYTPTVAGSDNVAITLNSIAISGSPYTSNVTTSDISAVNSSVTANPLTLQAGNSSTVTVELRDGSNNPIGGLTNTDFSLGVTGSGSEGSVTETATDGTYIFTVNNTTAETVTVTVTASGVLLQDQPDITFEAGAVDLIVITTQPGSAIAGQAIPGPPTVRLTDQFNNRVPNVSVSVTEQGGQAFVSGDLTLLTDLNGEVQFSNLVLGPEGQYNLVFSAATEAATSNAFTVSPADPDPASTTASVPNGSAGDATNITITVEDAFGNRVEGASADLAASVTSGPNAGASFTAVAETGNGVYTTSYTPTVTGDDQITITAGGVQIQGSPFTSTVSTSDADAVVITQQPGTTVAGQTISGPPAVRVDDDLNNPVEGIEVTVSEQGGASFSSGTFTVSTGPDGIASFSDLVFTQTGSYNLEFSAVGVAVNAVSSTFDVTAAASDPAQTTASVPANGTAGELTAISITVQDAFGNPVNGAEGDLALSIGTGPNTGAVFAPVVAEGSGVYSSSYTPTASGTDDIAITLNAVAISGSPYSTVVSAGTASALTAVSGTGQSAEISQTLAQPFIVQVNDAFGNPVEGESVGFSISGTPVDAVGQSLSATAVLTDPNGQASTTMTLGDKTGTYSVDASWSTETVTFTADATAGTLSGFEIGTIPTPQTAGANFGINVRAVDSGNNTVSGYNATAVLGNTVGDIAPTSLSFVNGEATESVTITQSGSGQALTVTDGAITETSNTFDVNPAAADPASTTATVPAGTAGAPTTITVNVADAFGNAVTGEAANLAASVSGGPNAGATVSAFSDDGGGSYSAGYTPSAAGDDEITITLNTTGISGSPYTSTVSAGTAASFSFDTITSPQTAGADFGITITALDAGSNTADAYNGTATLTTTAGTITPALATFTAGVASLSVDVSGAGTGQTITATDGAITGTSNNFDVNPGAVSASGSSVTATSPHTADGSDASTVTIAVQDANGNPISGLINTDFTVDLGLTSASPGTVSEIGTSGTYTVDVTNSTVESVTVTITADGVVLENTPIIEFQAGVADATQSTIGADPATGLTANGTDLSTLTITARDGSDNLLEGEDVFFELTSGTGGSLSAGPWTTDLNGVATATLTSVDANTITVTGYLGSDNTGAVLGTADVEFIAGAATQISSLTIADSEIALDGSTSVTATVLDANANPVEGVAVSFSSDQITRATVDASALTNASGQATAVVTGSANESGAVVITGSISDADGNVEASDNATVGLTVLAGAADATQSTIGADPATGLTANGTDLSTLTITARDGSDNLLEGEDVFFELTSGTGGTLSTGPWTTDVNGVATATLTSVDANTITVTGYLGTDATGAVVGTADVEFVAGAPASVSASTVQGSAAADGISELEYLVTVADANANPVSGASVIASDDGTAITYPSGSTLNTDANGQVTFTAVSSTVQSGVIFTFTEQVNSNSTTATGSFTDASGFTVADPGGQTAGSGFNLGISDASGIDGVLLDGSINVTVTSDIDGEVHNTVVTFTAGAGSVPVTLTTADTHTLTVDVDGVTANETAAVSVTAAAASSMTVNVQPSLTTAGTAINPAPAVLIEDSFGNAVNGVNVTATLSSNDFTGTSTVLEASGTDGIAEFTNLVIEAAATGYTITFNADAVGVADVISGPFTVQAASASAIEIATIASPQTAGTPFSITLNALDDFGNLDASFAETADLTTTAGTISPTTAAFTSGTVTLDVDVTLSGTGQTITATGQGTGVTGTSNAFDVNPGAVSASVSSVTADPTTLTVGGSSTLTIVLQDANGNAITGLTSGDFTISPDGSATTDGIVTETGTPGTYTVSVTNTVAETITVTVTANTVTLNDSPSITFN</sequence>
<dbReference type="RefSeq" id="WP_109644381.1">
    <property type="nucleotide sequence ID" value="NZ_QGGB01000002.1"/>
</dbReference>
<dbReference type="InterPro" id="IPR044801">
    <property type="entry name" value="Filamin"/>
</dbReference>
<organism evidence="5 6">
    <name type="scientific">Rhodohalobacter mucosus</name>
    <dbReference type="NCBI Taxonomy" id="2079485"/>
    <lineage>
        <taxon>Bacteria</taxon>
        <taxon>Pseudomonadati</taxon>
        <taxon>Balneolota</taxon>
        <taxon>Balneolia</taxon>
        <taxon>Balneolales</taxon>
        <taxon>Balneolaceae</taxon>
        <taxon>Rhodohalobacter</taxon>
    </lineage>
</organism>
<keyword evidence="2" id="KW-0677">Repeat</keyword>
<feature type="domain" description="Big-1" evidence="4">
    <location>
        <begin position="3962"/>
        <end position="4060"/>
    </location>
</feature>
<dbReference type="Pfam" id="PF09134">
    <property type="entry name" value="Invasin_D3"/>
    <property type="match status" value="4"/>
</dbReference>
<dbReference type="InterPro" id="IPR001298">
    <property type="entry name" value="Filamin/ABP280_rpt"/>
</dbReference>
<feature type="region of interest" description="Disordered" evidence="3">
    <location>
        <begin position="935"/>
        <end position="956"/>
    </location>
</feature>
<dbReference type="OrthoDB" id="3179827at2"/>
<comment type="similarity">
    <text evidence="1">Belongs to the intimin/invasin family.</text>
</comment>
<reference evidence="5 6" key="1">
    <citation type="submission" date="2018-05" db="EMBL/GenBank/DDBJ databases">
        <title>Rhodohalobacter halophilus gen. nov., sp. nov., a moderately halophilic member of the family Balneolaceae.</title>
        <authorList>
            <person name="Liu Z.-W."/>
        </authorList>
    </citation>
    <scope>NUCLEOTIDE SEQUENCE [LARGE SCALE GENOMIC DNA]</scope>
    <source>
        <strain evidence="5 6">8A47</strain>
    </source>
</reference>
<feature type="domain" description="Big-1" evidence="4">
    <location>
        <begin position="531"/>
        <end position="631"/>
    </location>
</feature>
<dbReference type="InterPro" id="IPR008964">
    <property type="entry name" value="Invasin/intimin_cell_adhesion"/>
</dbReference>
<feature type="domain" description="Big-1" evidence="4">
    <location>
        <begin position="4067"/>
        <end position="4164"/>
    </location>
</feature>
<dbReference type="InterPro" id="IPR017868">
    <property type="entry name" value="Filamin/ABP280_repeat-like"/>
</dbReference>
<dbReference type="SMART" id="SM00634">
    <property type="entry name" value="BID_1"/>
    <property type="match status" value="21"/>
</dbReference>
<proteinExistence type="inferred from homology"/>
<dbReference type="PROSITE" id="PS51257">
    <property type="entry name" value="PROKAR_LIPOPROTEIN"/>
    <property type="match status" value="1"/>
</dbReference>
<feature type="domain" description="Big-1" evidence="4">
    <location>
        <begin position="3859"/>
        <end position="3954"/>
    </location>
</feature>
<evidence type="ECO:0000256" key="2">
    <source>
        <dbReference type="ARBA" id="ARBA00022737"/>
    </source>
</evidence>
<feature type="domain" description="Big-1" evidence="4">
    <location>
        <begin position="4174"/>
        <end position="4272"/>
    </location>
</feature>
<feature type="compositionally biased region" description="Polar residues" evidence="3">
    <location>
        <begin position="3157"/>
        <end position="3166"/>
    </location>
</feature>
<dbReference type="Pfam" id="PF18998">
    <property type="entry name" value="Flg_new_2"/>
    <property type="match status" value="3"/>
</dbReference>
<accession>A0A316TVJ3</accession>
<dbReference type="Proteomes" id="UP000245533">
    <property type="component" value="Unassembled WGS sequence"/>
</dbReference>